<dbReference type="AlphaFoldDB" id="A0A3N4G9V4"/>
<organism evidence="6 7">
    <name type="scientific">Gordonia oryzae</name>
    <dbReference type="NCBI Taxonomy" id="2487349"/>
    <lineage>
        <taxon>Bacteria</taxon>
        <taxon>Bacillati</taxon>
        <taxon>Actinomycetota</taxon>
        <taxon>Actinomycetes</taxon>
        <taxon>Mycobacteriales</taxon>
        <taxon>Gordoniaceae</taxon>
        <taxon>Gordonia</taxon>
    </lineage>
</organism>
<evidence type="ECO:0000256" key="3">
    <source>
        <dbReference type="ARBA" id="ARBA00023163"/>
    </source>
</evidence>
<evidence type="ECO:0000313" key="6">
    <source>
        <dbReference type="EMBL" id="RPA59035.1"/>
    </source>
</evidence>
<accession>A0A3N4G9V4</accession>
<evidence type="ECO:0000259" key="5">
    <source>
        <dbReference type="PROSITE" id="PS50977"/>
    </source>
</evidence>
<dbReference type="SUPFAM" id="SSF46689">
    <property type="entry name" value="Homeodomain-like"/>
    <property type="match status" value="1"/>
</dbReference>
<protein>
    <submittedName>
        <fullName evidence="6">TetR/AcrR family transcriptional regulator</fullName>
    </submittedName>
</protein>
<evidence type="ECO:0000256" key="4">
    <source>
        <dbReference type="PROSITE-ProRule" id="PRU00335"/>
    </source>
</evidence>
<evidence type="ECO:0000313" key="7">
    <source>
        <dbReference type="Proteomes" id="UP000267536"/>
    </source>
</evidence>
<keyword evidence="3" id="KW-0804">Transcription</keyword>
<dbReference type="PRINTS" id="PR00455">
    <property type="entry name" value="HTHTETR"/>
</dbReference>
<feature type="domain" description="HTH tetR-type" evidence="5">
    <location>
        <begin position="16"/>
        <end position="76"/>
    </location>
</feature>
<dbReference type="EMBL" id="RKMH01000010">
    <property type="protein sequence ID" value="RPA59035.1"/>
    <property type="molecule type" value="Genomic_DNA"/>
</dbReference>
<dbReference type="RefSeq" id="WP_123931256.1">
    <property type="nucleotide sequence ID" value="NZ_JBPSDP010000010.1"/>
</dbReference>
<dbReference type="OrthoDB" id="3190535at2"/>
<keyword evidence="7" id="KW-1185">Reference proteome</keyword>
<dbReference type="Pfam" id="PF00440">
    <property type="entry name" value="TetR_N"/>
    <property type="match status" value="1"/>
</dbReference>
<comment type="caution">
    <text evidence="6">The sequence shown here is derived from an EMBL/GenBank/DDBJ whole genome shotgun (WGS) entry which is preliminary data.</text>
</comment>
<dbReference type="Pfam" id="PF17932">
    <property type="entry name" value="TetR_C_24"/>
    <property type="match status" value="1"/>
</dbReference>
<dbReference type="PANTHER" id="PTHR30055:SF234">
    <property type="entry name" value="HTH-TYPE TRANSCRIPTIONAL REGULATOR BETI"/>
    <property type="match status" value="1"/>
</dbReference>
<dbReference type="InterPro" id="IPR009057">
    <property type="entry name" value="Homeodomain-like_sf"/>
</dbReference>
<dbReference type="SUPFAM" id="SSF48498">
    <property type="entry name" value="Tetracyclin repressor-like, C-terminal domain"/>
    <property type="match status" value="1"/>
</dbReference>
<dbReference type="InterPro" id="IPR036271">
    <property type="entry name" value="Tet_transcr_reg_TetR-rel_C_sf"/>
</dbReference>
<dbReference type="GO" id="GO:0003700">
    <property type="term" value="F:DNA-binding transcription factor activity"/>
    <property type="evidence" value="ECO:0007669"/>
    <property type="project" value="TreeGrafter"/>
</dbReference>
<proteinExistence type="predicted"/>
<keyword evidence="1" id="KW-0805">Transcription regulation</keyword>
<gene>
    <name evidence="6" type="ORF">EF294_14530</name>
</gene>
<reference evidence="6 7" key="1">
    <citation type="submission" date="2018-11" db="EMBL/GenBank/DDBJ databases">
        <title>Draft genome sequence of Gordonia sp. RS15-1S isolated from rice stems.</title>
        <authorList>
            <person name="Muangham S."/>
        </authorList>
    </citation>
    <scope>NUCLEOTIDE SEQUENCE [LARGE SCALE GENOMIC DNA]</scope>
    <source>
        <strain evidence="6 7">RS15-1S</strain>
    </source>
</reference>
<feature type="DNA-binding region" description="H-T-H motif" evidence="4">
    <location>
        <begin position="39"/>
        <end position="58"/>
    </location>
</feature>
<dbReference type="Gene3D" id="1.10.10.60">
    <property type="entry name" value="Homeodomain-like"/>
    <property type="match status" value="1"/>
</dbReference>
<dbReference type="GO" id="GO:0000976">
    <property type="term" value="F:transcription cis-regulatory region binding"/>
    <property type="evidence" value="ECO:0007669"/>
    <property type="project" value="TreeGrafter"/>
</dbReference>
<dbReference type="InterPro" id="IPR001647">
    <property type="entry name" value="HTH_TetR"/>
</dbReference>
<sequence length="235" mass="25805">MADSDTTGSTAAMRRDLVEDELFDKASQLFAEKGFAGTTLQDIASAVGMSRPSLYRYVRSKEELLERVVRDVTETAGNLVDEVLCENAETPDVQLRRLIVSMVELVGRNPAEYRLLAQNESSLPSELAARHRSTRHKVLEAVTGVISEGQRQARFSPVDPRTAALSIIAMWNSVALWHHSDNLTTIARDIGEMGVRSISVPEHSAGSTPHELIALARETLDRLEVTIPAADHPHG</sequence>
<dbReference type="Proteomes" id="UP000267536">
    <property type="component" value="Unassembled WGS sequence"/>
</dbReference>
<dbReference type="InterPro" id="IPR050109">
    <property type="entry name" value="HTH-type_TetR-like_transc_reg"/>
</dbReference>
<name>A0A3N4G9V4_9ACTN</name>
<dbReference type="InterPro" id="IPR041490">
    <property type="entry name" value="KstR2_TetR_C"/>
</dbReference>
<evidence type="ECO:0000256" key="2">
    <source>
        <dbReference type="ARBA" id="ARBA00023125"/>
    </source>
</evidence>
<evidence type="ECO:0000256" key="1">
    <source>
        <dbReference type="ARBA" id="ARBA00023015"/>
    </source>
</evidence>
<keyword evidence="2 4" id="KW-0238">DNA-binding</keyword>
<dbReference type="Gene3D" id="1.10.357.10">
    <property type="entry name" value="Tetracycline Repressor, domain 2"/>
    <property type="match status" value="1"/>
</dbReference>
<dbReference type="PROSITE" id="PS50977">
    <property type="entry name" value="HTH_TETR_2"/>
    <property type="match status" value="1"/>
</dbReference>
<dbReference type="PANTHER" id="PTHR30055">
    <property type="entry name" value="HTH-TYPE TRANSCRIPTIONAL REGULATOR RUTR"/>
    <property type="match status" value="1"/>
</dbReference>